<dbReference type="SMART" id="SM00220">
    <property type="entry name" value="S_TKc"/>
    <property type="match status" value="1"/>
</dbReference>
<gene>
    <name evidence="2" type="ORF">RS030_101673</name>
</gene>
<comment type="caution">
    <text evidence="2">The sequence shown here is derived from an EMBL/GenBank/DDBJ whole genome shotgun (WGS) entry which is preliminary data.</text>
</comment>
<dbReference type="EMBL" id="JAWDEY010000001">
    <property type="protein sequence ID" value="KAK6591239.1"/>
    <property type="molecule type" value="Genomic_DNA"/>
</dbReference>
<dbReference type="GO" id="GO:0005524">
    <property type="term" value="F:ATP binding"/>
    <property type="evidence" value="ECO:0007669"/>
    <property type="project" value="InterPro"/>
</dbReference>
<sequence>MFVRNSDYSEYSLIKTKEIVKYPKDGKYDEIRSKILNLLDKYDIQNLQLINKKPNRVGNYIDLKILLHGQCPKVELWKLNSSDELEYEDVNNELKISDSNLKRLEKKILIMNLRKLFAIKIYSKPQLMRRNVVYSLNGIKKTQLHRVINEIRILQDLSEHDPNKYYIVRLHQVLESNKNNLNSGKFYLIYDFYPLGPTMGPYSGYDYWNDVSDKSGTLILIQNDDNLVDNSGDVELNSSLKNVNKLVYIPNPKLRQIGENEIKHFVYCVATALSKLHELGIAHRDVKPDNLLLAENGDIVLIDFNSAEYLIDGKYVSGTEGTYAFFPPEYCKLSFNSDEEGSECNIGMELNQVTNDNKDDYYETNASKLLGCPADMWALGVTIWCWLFKELPFQGNNILDLFSSIAKCELVIPNNSNFSNEGKDVILNLLNPDPNFRWTARQLLESKWLNDDIKRK</sequence>
<organism evidence="2 3">
    <name type="scientific">Cryptosporidium xiaoi</name>
    <dbReference type="NCBI Taxonomy" id="659607"/>
    <lineage>
        <taxon>Eukaryota</taxon>
        <taxon>Sar</taxon>
        <taxon>Alveolata</taxon>
        <taxon>Apicomplexa</taxon>
        <taxon>Conoidasida</taxon>
        <taxon>Coccidia</taxon>
        <taxon>Eucoccidiorida</taxon>
        <taxon>Eimeriorina</taxon>
        <taxon>Cryptosporidiidae</taxon>
        <taxon>Cryptosporidium</taxon>
    </lineage>
</organism>
<dbReference type="PANTHER" id="PTHR44167:SF24">
    <property type="entry name" value="SERINE_THREONINE-PROTEIN KINASE CHK2"/>
    <property type="match status" value="1"/>
</dbReference>
<dbReference type="GO" id="GO:0044773">
    <property type="term" value="P:mitotic DNA damage checkpoint signaling"/>
    <property type="evidence" value="ECO:0007669"/>
    <property type="project" value="TreeGrafter"/>
</dbReference>
<keyword evidence="3" id="KW-1185">Reference proteome</keyword>
<proteinExistence type="predicted"/>
<evidence type="ECO:0000313" key="3">
    <source>
        <dbReference type="Proteomes" id="UP001311799"/>
    </source>
</evidence>
<keyword evidence="2" id="KW-0418">Kinase</keyword>
<protein>
    <submittedName>
        <fullName evidence="2">Kinase</fullName>
    </submittedName>
</protein>
<dbReference type="SUPFAM" id="SSF56112">
    <property type="entry name" value="Protein kinase-like (PK-like)"/>
    <property type="match status" value="1"/>
</dbReference>
<dbReference type="Proteomes" id="UP001311799">
    <property type="component" value="Unassembled WGS sequence"/>
</dbReference>
<evidence type="ECO:0000259" key="1">
    <source>
        <dbReference type="PROSITE" id="PS50011"/>
    </source>
</evidence>
<name>A0AAV9Y2Z7_9CRYT</name>
<dbReference type="InterPro" id="IPR008271">
    <property type="entry name" value="Ser/Thr_kinase_AS"/>
</dbReference>
<dbReference type="PROSITE" id="PS00108">
    <property type="entry name" value="PROTEIN_KINASE_ST"/>
    <property type="match status" value="1"/>
</dbReference>
<dbReference type="InterPro" id="IPR011009">
    <property type="entry name" value="Kinase-like_dom_sf"/>
</dbReference>
<dbReference type="GO" id="GO:0005634">
    <property type="term" value="C:nucleus"/>
    <property type="evidence" value="ECO:0007669"/>
    <property type="project" value="TreeGrafter"/>
</dbReference>
<keyword evidence="2" id="KW-0808">Transferase</keyword>
<dbReference type="GO" id="GO:0004674">
    <property type="term" value="F:protein serine/threonine kinase activity"/>
    <property type="evidence" value="ECO:0007669"/>
    <property type="project" value="TreeGrafter"/>
</dbReference>
<feature type="domain" description="Protein kinase" evidence="1">
    <location>
        <begin position="60"/>
        <end position="449"/>
    </location>
</feature>
<accession>A0AAV9Y2Z7</accession>
<dbReference type="InterPro" id="IPR000719">
    <property type="entry name" value="Prot_kinase_dom"/>
</dbReference>
<dbReference type="Gene3D" id="1.10.510.10">
    <property type="entry name" value="Transferase(Phosphotransferase) domain 1"/>
    <property type="match status" value="1"/>
</dbReference>
<reference evidence="2 3" key="1">
    <citation type="submission" date="2023-10" db="EMBL/GenBank/DDBJ databases">
        <title>Comparative genomics analysis reveals potential genetic determinants of host preference in Cryptosporidium xiaoi.</title>
        <authorList>
            <person name="Xiao L."/>
            <person name="Li J."/>
        </authorList>
    </citation>
    <scope>NUCLEOTIDE SEQUENCE [LARGE SCALE GENOMIC DNA]</scope>
    <source>
        <strain evidence="2 3">52996</strain>
    </source>
</reference>
<dbReference type="PROSITE" id="PS50011">
    <property type="entry name" value="PROTEIN_KINASE_DOM"/>
    <property type="match status" value="1"/>
</dbReference>
<dbReference type="Gene3D" id="3.30.200.20">
    <property type="entry name" value="Phosphorylase Kinase, domain 1"/>
    <property type="match status" value="1"/>
</dbReference>
<dbReference type="AlphaFoldDB" id="A0AAV9Y2Z7"/>
<dbReference type="PANTHER" id="PTHR44167">
    <property type="entry name" value="OVARIAN-SPECIFIC SERINE/THREONINE-PROTEIN KINASE LOK-RELATED"/>
    <property type="match status" value="1"/>
</dbReference>
<evidence type="ECO:0000313" key="2">
    <source>
        <dbReference type="EMBL" id="KAK6591239.1"/>
    </source>
</evidence>
<dbReference type="Pfam" id="PF00069">
    <property type="entry name" value="Pkinase"/>
    <property type="match status" value="2"/>
</dbReference>